<dbReference type="EMBL" id="CM018046">
    <property type="protein sequence ID" value="KAA8525402.1"/>
    <property type="molecule type" value="Genomic_DNA"/>
</dbReference>
<dbReference type="Pfam" id="PF03140">
    <property type="entry name" value="DUF247"/>
    <property type="match status" value="1"/>
</dbReference>
<protein>
    <submittedName>
        <fullName evidence="1">Uncharacterized protein</fullName>
    </submittedName>
</protein>
<dbReference type="PANTHER" id="PTHR31170">
    <property type="entry name" value="BNAC04G53230D PROTEIN"/>
    <property type="match status" value="1"/>
</dbReference>
<evidence type="ECO:0000313" key="1">
    <source>
        <dbReference type="EMBL" id="KAA8525402.1"/>
    </source>
</evidence>
<dbReference type="Proteomes" id="UP000325577">
    <property type="component" value="Linkage Group LG3"/>
</dbReference>
<keyword evidence="2" id="KW-1185">Reference proteome</keyword>
<dbReference type="PANTHER" id="PTHR31170:SF9">
    <property type="entry name" value="PROTEIN, PUTATIVE (DUF247)-RELATED"/>
    <property type="match status" value="1"/>
</dbReference>
<gene>
    <name evidence="1" type="ORF">F0562_007257</name>
</gene>
<sequence length="456" mass="51945">MEDTESASAEFETRADDAGIETENSAFNVLVSHIVGILERVESTPSLDLCIYRVPLKVRNINEEVYTPHLVSIGPFHHGNERLQSMEAQKLIYFKKLIQRGDMRLEDYVGLIKKQQGKIRRSYAETYRNNSPLNSDDFLTMILVDAGFIIELLLRFNFHELRDENEQLYKPWLWNDLKHELILLENQLPFFVLKAFFKITFPSSPDNFPSLLQLTFCVFWSDNAQNKLPNFEVRHFLDLIRTLYLPMSKRLPPRATEEFKFLRSATELHEAGVRFRVGSSKCLLDMKFSKGVLEIPCFKLENKTIPYIRNLIALELCHYPHDSYVIDYFIFMDYLINTPKDVDLLVRNGILVNWLGDSGAAATLFNNLYQLKNISSVDGAITELGSDVVVIWKGWGAWLCNYGGKMVVSWYSGGSDRIGNDNGCGGGGTATEETVVIEVATTMDGFREGGWGAIGT</sequence>
<evidence type="ECO:0000313" key="2">
    <source>
        <dbReference type="Proteomes" id="UP000325577"/>
    </source>
</evidence>
<proteinExistence type="predicted"/>
<reference evidence="1 2" key="1">
    <citation type="submission" date="2019-09" db="EMBL/GenBank/DDBJ databases">
        <title>A chromosome-level genome assembly of the Chinese tupelo Nyssa sinensis.</title>
        <authorList>
            <person name="Yang X."/>
            <person name="Kang M."/>
            <person name="Yang Y."/>
            <person name="Xiong H."/>
            <person name="Wang M."/>
            <person name="Zhang Z."/>
            <person name="Wang Z."/>
            <person name="Wu H."/>
            <person name="Ma T."/>
            <person name="Liu J."/>
            <person name="Xi Z."/>
        </authorList>
    </citation>
    <scope>NUCLEOTIDE SEQUENCE [LARGE SCALE GENOMIC DNA]</scope>
    <source>
        <strain evidence="1">J267</strain>
        <tissue evidence="1">Leaf</tissue>
    </source>
</reference>
<dbReference type="InterPro" id="IPR004158">
    <property type="entry name" value="DUF247_pln"/>
</dbReference>
<organism evidence="1 2">
    <name type="scientific">Nyssa sinensis</name>
    <dbReference type="NCBI Taxonomy" id="561372"/>
    <lineage>
        <taxon>Eukaryota</taxon>
        <taxon>Viridiplantae</taxon>
        <taxon>Streptophyta</taxon>
        <taxon>Embryophyta</taxon>
        <taxon>Tracheophyta</taxon>
        <taxon>Spermatophyta</taxon>
        <taxon>Magnoliopsida</taxon>
        <taxon>eudicotyledons</taxon>
        <taxon>Gunneridae</taxon>
        <taxon>Pentapetalae</taxon>
        <taxon>asterids</taxon>
        <taxon>Cornales</taxon>
        <taxon>Nyssaceae</taxon>
        <taxon>Nyssa</taxon>
    </lineage>
</organism>
<name>A0A5J5A6D4_9ASTE</name>
<dbReference type="AlphaFoldDB" id="A0A5J5A6D4"/>
<accession>A0A5J5A6D4</accession>
<dbReference type="OrthoDB" id="672127at2759"/>